<accession>A0A7W7F035</accession>
<dbReference type="AlphaFoldDB" id="A0A7W7F035"/>
<dbReference type="Pfam" id="PF07589">
    <property type="entry name" value="PEP-CTERM"/>
    <property type="match status" value="1"/>
</dbReference>
<dbReference type="Proteomes" id="UP000574769">
    <property type="component" value="Unassembled WGS sequence"/>
</dbReference>
<evidence type="ECO:0000313" key="3">
    <source>
        <dbReference type="EMBL" id="MBB4617975.1"/>
    </source>
</evidence>
<dbReference type="EMBL" id="JACHNY010000004">
    <property type="protein sequence ID" value="MBB4617975.1"/>
    <property type="molecule type" value="Genomic_DNA"/>
</dbReference>
<reference evidence="3 4" key="1">
    <citation type="submission" date="2020-08" db="EMBL/GenBank/DDBJ databases">
        <title>Genomic Encyclopedia of Type Strains, Phase IV (KMG-IV): sequencing the most valuable type-strain genomes for metagenomic binning, comparative biology and taxonomic classification.</title>
        <authorList>
            <person name="Goeker M."/>
        </authorList>
    </citation>
    <scope>NUCLEOTIDE SEQUENCE [LARGE SCALE GENOMIC DNA]</scope>
    <source>
        <strain evidence="3 4">DSM 15867</strain>
    </source>
</reference>
<dbReference type="NCBIfam" id="TIGR02595">
    <property type="entry name" value="PEP_CTERM"/>
    <property type="match status" value="1"/>
</dbReference>
<evidence type="ECO:0000256" key="1">
    <source>
        <dbReference type="SAM" id="SignalP"/>
    </source>
</evidence>
<dbReference type="RefSeq" id="WP_184114373.1">
    <property type="nucleotide sequence ID" value="NZ_JACHNY010000004.1"/>
</dbReference>
<feature type="signal peptide" evidence="1">
    <location>
        <begin position="1"/>
        <end position="23"/>
    </location>
</feature>
<sequence>MRNLYTMAFAAAGLTLAASPASAVTFTSTAGSTSSFAAPAGTVVDFNGALPTGVTLSGNDYGYATGSSFNGAEPAFSDGSRYLAVYGNGTATLAADAAYQAISIFLGSIDSYNTISLLSTTGAVLASYTGADLAPTANGSQDSSVTNRRITFTASAGETFGAIVFGSGGNSLEVDNVVFSVPEPSTWALMFLGFGMIGATARYRRGRGGVVTA</sequence>
<organism evidence="3 4">
    <name type="scientific">Sphingomonas abaci</name>
    <dbReference type="NCBI Taxonomy" id="237611"/>
    <lineage>
        <taxon>Bacteria</taxon>
        <taxon>Pseudomonadati</taxon>
        <taxon>Pseudomonadota</taxon>
        <taxon>Alphaproteobacteria</taxon>
        <taxon>Sphingomonadales</taxon>
        <taxon>Sphingomonadaceae</taxon>
        <taxon>Sphingomonas</taxon>
    </lineage>
</organism>
<keyword evidence="1" id="KW-0732">Signal</keyword>
<protein>
    <recommendedName>
        <fullName evidence="2">Ice-binding protein C-terminal domain-containing protein</fullName>
    </recommendedName>
</protein>
<dbReference type="InterPro" id="IPR013424">
    <property type="entry name" value="Ice-binding_C"/>
</dbReference>
<dbReference type="NCBIfam" id="NF035944">
    <property type="entry name" value="PEPxxWA-CTERM"/>
    <property type="match status" value="1"/>
</dbReference>
<feature type="chain" id="PRO_5030897095" description="Ice-binding protein C-terminal domain-containing protein" evidence="1">
    <location>
        <begin position="24"/>
        <end position="213"/>
    </location>
</feature>
<evidence type="ECO:0000259" key="2">
    <source>
        <dbReference type="Pfam" id="PF07589"/>
    </source>
</evidence>
<name>A0A7W7F035_9SPHN</name>
<feature type="domain" description="Ice-binding protein C-terminal" evidence="2">
    <location>
        <begin position="180"/>
        <end position="205"/>
    </location>
</feature>
<proteinExistence type="predicted"/>
<gene>
    <name evidence="3" type="ORF">GGQ96_002111</name>
</gene>
<evidence type="ECO:0000313" key="4">
    <source>
        <dbReference type="Proteomes" id="UP000574769"/>
    </source>
</evidence>
<keyword evidence="4" id="KW-1185">Reference proteome</keyword>
<comment type="caution">
    <text evidence="3">The sequence shown here is derived from an EMBL/GenBank/DDBJ whole genome shotgun (WGS) entry which is preliminary data.</text>
</comment>